<organism evidence="1 2">
    <name type="scientific">Phomopsis amygdali</name>
    <name type="common">Fusicoccum amygdali</name>
    <dbReference type="NCBI Taxonomy" id="1214568"/>
    <lineage>
        <taxon>Eukaryota</taxon>
        <taxon>Fungi</taxon>
        <taxon>Dikarya</taxon>
        <taxon>Ascomycota</taxon>
        <taxon>Pezizomycotina</taxon>
        <taxon>Sordariomycetes</taxon>
        <taxon>Sordariomycetidae</taxon>
        <taxon>Diaporthales</taxon>
        <taxon>Diaporthaceae</taxon>
        <taxon>Diaporthe</taxon>
    </lineage>
</organism>
<dbReference type="EMBL" id="JAUJFL010000008">
    <property type="protein sequence ID" value="KAK2598822.1"/>
    <property type="molecule type" value="Genomic_DNA"/>
</dbReference>
<sequence length="144" mass="15513">MAYFAQRMQMEEASCIARLKPPAQRAHRRLSDEIRYMTAEPYSSGSTGAHRSALAGSPAQTLRINSLTGSLSISRGFQYGLLTAMSAALSTSSSFRPKSFRPLFTFSFSSRMFSPWIASPLLPGSASASFAIASGTRGALYARA</sequence>
<dbReference type="AlphaFoldDB" id="A0AAD9S4B2"/>
<dbReference type="Proteomes" id="UP001265746">
    <property type="component" value="Unassembled WGS sequence"/>
</dbReference>
<proteinExistence type="predicted"/>
<name>A0AAD9S4B2_PHOAM</name>
<evidence type="ECO:0000313" key="2">
    <source>
        <dbReference type="Proteomes" id="UP001265746"/>
    </source>
</evidence>
<protein>
    <submittedName>
        <fullName evidence="1">Uncharacterized protein</fullName>
    </submittedName>
</protein>
<comment type="caution">
    <text evidence="1">The sequence shown here is derived from an EMBL/GenBank/DDBJ whole genome shotgun (WGS) entry which is preliminary data.</text>
</comment>
<evidence type="ECO:0000313" key="1">
    <source>
        <dbReference type="EMBL" id="KAK2598822.1"/>
    </source>
</evidence>
<accession>A0AAD9S4B2</accession>
<keyword evidence="2" id="KW-1185">Reference proteome</keyword>
<gene>
    <name evidence="1" type="ORF">N8I77_012209</name>
</gene>
<reference evidence="1" key="1">
    <citation type="submission" date="2023-06" db="EMBL/GenBank/DDBJ databases">
        <authorList>
            <person name="Noh H."/>
        </authorList>
    </citation>
    <scope>NUCLEOTIDE SEQUENCE</scope>
    <source>
        <strain evidence="1">DUCC20226</strain>
    </source>
</reference>